<sequence length="366" mass="40251">MENNDGTFDNPSFTSDDVSKDKGKDKREPTASDSKSEVVCTTSTPIGQQNEPLTKRVLQRTISVLRGQSDLFLVTLSALFYSVKSLFTAFLVETMDPFQVVVMLMPVMLTGSSCFLVYKKICPPTNVRQYAWILFGSLSVSATLFFYSLSLLHMDPGDATTIQYASLMFTGILSWIILREPLRLIDFVNVSIAFAGVVFISRPPFIFGTSHEDVSSDKNILLGSCFALSSSFTTALVYTVVRKQSTLGIHAFVSMFCTAIIVTLSNVIICSAVGGWKIPRLTEWAFATGGGFSYFGAQSILFFSLSEKTSTYVNIVMTSEIVFTFLLQFMVLNLAPPWTSYIGAVLVVISFVGVALSKKRDQAVVD</sequence>
<evidence type="ECO:0000256" key="3">
    <source>
        <dbReference type="ARBA" id="ARBA00022989"/>
    </source>
</evidence>
<feature type="compositionally biased region" description="Basic and acidic residues" evidence="5">
    <location>
        <begin position="17"/>
        <end position="36"/>
    </location>
</feature>
<feature type="region of interest" description="Disordered" evidence="5">
    <location>
        <begin position="1"/>
        <end position="47"/>
    </location>
</feature>
<feature type="transmembrane region" description="Helical" evidence="6">
    <location>
        <begin position="190"/>
        <end position="208"/>
    </location>
</feature>
<protein>
    <submittedName>
        <fullName evidence="8">Solute carrier family 35 member G1</fullName>
    </submittedName>
</protein>
<proteinExistence type="predicted"/>
<feature type="transmembrane region" description="Helical" evidence="6">
    <location>
        <begin position="253"/>
        <end position="278"/>
    </location>
</feature>
<comment type="subcellular location">
    <subcellularLocation>
        <location evidence="1">Membrane</location>
        <topology evidence="1">Multi-pass membrane protein</topology>
    </subcellularLocation>
</comment>
<feature type="transmembrane region" description="Helical" evidence="6">
    <location>
        <begin position="98"/>
        <end position="118"/>
    </location>
</feature>
<evidence type="ECO:0000256" key="4">
    <source>
        <dbReference type="ARBA" id="ARBA00023136"/>
    </source>
</evidence>
<dbReference type="PANTHER" id="PTHR22911">
    <property type="entry name" value="ACYL-MALONYL CONDENSING ENZYME-RELATED"/>
    <property type="match status" value="1"/>
</dbReference>
<feature type="transmembrane region" description="Helical" evidence="6">
    <location>
        <begin position="338"/>
        <end position="356"/>
    </location>
</feature>
<accession>A0A9Q1BY16</accession>
<dbReference type="AlphaFoldDB" id="A0A9Q1BY16"/>
<evidence type="ECO:0000259" key="7">
    <source>
        <dbReference type="Pfam" id="PF00892"/>
    </source>
</evidence>
<organism evidence="8 9">
    <name type="scientific">Holothuria leucospilota</name>
    <name type="common">Black long sea cucumber</name>
    <name type="synonym">Mertensiothuria leucospilota</name>
    <dbReference type="NCBI Taxonomy" id="206669"/>
    <lineage>
        <taxon>Eukaryota</taxon>
        <taxon>Metazoa</taxon>
        <taxon>Echinodermata</taxon>
        <taxon>Eleutherozoa</taxon>
        <taxon>Echinozoa</taxon>
        <taxon>Holothuroidea</taxon>
        <taxon>Aspidochirotacea</taxon>
        <taxon>Aspidochirotida</taxon>
        <taxon>Holothuriidae</taxon>
        <taxon>Holothuria</taxon>
    </lineage>
</organism>
<feature type="transmembrane region" description="Helical" evidence="6">
    <location>
        <begin position="284"/>
        <end position="305"/>
    </location>
</feature>
<evidence type="ECO:0000256" key="6">
    <source>
        <dbReference type="SAM" id="Phobius"/>
    </source>
</evidence>
<dbReference type="GO" id="GO:0016020">
    <property type="term" value="C:membrane"/>
    <property type="evidence" value="ECO:0007669"/>
    <property type="project" value="UniProtKB-SubCell"/>
</dbReference>
<feature type="transmembrane region" description="Helical" evidence="6">
    <location>
        <begin position="161"/>
        <end position="178"/>
    </location>
</feature>
<evidence type="ECO:0000256" key="5">
    <source>
        <dbReference type="SAM" id="MobiDB-lite"/>
    </source>
</evidence>
<name>A0A9Q1BY16_HOLLE</name>
<keyword evidence="9" id="KW-1185">Reference proteome</keyword>
<keyword evidence="3 6" id="KW-1133">Transmembrane helix</keyword>
<feature type="compositionally biased region" description="Polar residues" evidence="5">
    <location>
        <begin position="1"/>
        <end position="14"/>
    </location>
</feature>
<reference evidence="8" key="1">
    <citation type="submission" date="2021-10" db="EMBL/GenBank/DDBJ databases">
        <title>Tropical sea cucumber genome reveals ecological adaptation and Cuvierian tubules defense mechanism.</title>
        <authorList>
            <person name="Chen T."/>
        </authorList>
    </citation>
    <scope>NUCLEOTIDE SEQUENCE</scope>
    <source>
        <strain evidence="8">Nanhai2018</strain>
        <tissue evidence="8">Muscle</tissue>
    </source>
</reference>
<gene>
    <name evidence="8" type="ORF">HOLleu_21808</name>
</gene>
<feature type="transmembrane region" description="Helical" evidence="6">
    <location>
        <begin position="312"/>
        <end position="332"/>
    </location>
</feature>
<feature type="transmembrane region" description="Helical" evidence="6">
    <location>
        <begin position="220"/>
        <end position="241"/>
    </location>
</feature>
<evidence type="ECO:0000313" key="9">
    <source>
        <dbReference type="Proteomes" id="UP001152320"/>
    </source>
</evidence>
<evidence type="ECO:0000256" key="2">
    <source>
        <dbReference type="ARBA" id="ARBA00022692"/>
    </source>
</evidence>
<feature type="transmembrane region" description="Helical" evidence="6">
    <location>
        <begin position="130"/>
        <end position="149"/>
    </location>
</feature>
<feature type="domain" description="EamA" evidence="7">
    <location>
        <begin position="71"/>
        <end position="201"/>
    </location>
</feature>
<comment type="caution">
    <text evidence="8">The sequence shown here is derived from an EMBL/GenBank/DDBJ whole genome shotgun (WGS) entry which is preliminary data.</text>
</comment>
<dbReference type="OrthoDB" id="306876at2759"/>
<keyword evidence="4 6" id="KW-0472">Membrane</keyword>
<feature type="transmembrane region" description="Helical" evidence="6">
    <location>
        <begin position="71"/>
        <end position="92"/>
    </location>
</feature>
<dbReference type="Proteomes" id="UP001152320">
    <property type="component" value="Chromosome 10"/>
</dbReference>
<feature type="domain" description="EamA" evidence="7">
    <location>
        <begin position="222"/>
        <end position="354"/>
    </location>
</feature>
<dbReference type="Pfam" id="PF00892">
    <property type="entry name" value="EamA"/>
    <property type="match status" value="2"/>
</dbReference>
<dbReference type="InterPro" id="IPR037185">
    <property type="entry name" value="EmrE-like"/>
</dbReference>
<dbReference type="PANTHER" id="PTHR22911:SF6">
    <property type="entry name" value="SOLUTE CARRIER FAMILY 35 MEMBER G1"/>
    <property type="match status" value="1"/>
</dbReference>
<dbReference type="EMBL" id="JAIZAY010000010">
    <property type="protein sequence ID" value="KAJ8034807.1"/>
    <property type="molecule type" value="Genomic_DNA"/>
</dbReference>
<dbReference type="SUPFAM" id="SSF103481">
    <property type="entry name" value="Multidrug resistance efflux transporter EmrE"/>
    <property type="match status" value="2"/>
</dbReference>
<keyword evidence="2 6" id="KW-0812">Transmembrane</keyword>
<evidence type="ECO:0000313" key="8">
    <source>
        <dbReference type="EMBL" id="KAJ8034807.1"/>
    </source>
</evidence>
<evidence type="ECO:0000256" key="1">
    <source>
        <dbReference type="ARBA" id="ARBA00004141"/>
    </source>
</evidence>
<dbReference type="InterPro" id="IPR000620">
    <property type="entry name" value="EamA_dom"/>
</dbReference>